<comment type="caution">
    <text evidence="2">The sequence shown here is derived from an EMBL/GenBank/DDBJ whole genome shotgun (WGS) entry which is preliminary data.</text>
</comment>
<dbReference type="Gene3D" id="3.10.450.50">
    <property type="match status" value="1"/>
</dbReference>
<feature type="domain" description="DUF4440" evidence="1">
    <location>
        <begin position="24"/>
        <end position="130"/>
    </location>
</feature>
<sequence length="154" mass="17930">MGTTEINAVWQYKNEEEKQIAAHIIGLEEAALEKWFKGDTSGYGQIWSKKSFTYFDAVETKRLEDFESMSDLFQRVEGKLSANSYEVRSPRVQIGVDMAVLTYQLFAKSNLLDMEYNCIEVFQKEEDGNWYAIHSTWSIIRPMDKDFSKLKDIV</sequence>
<name>A0A845PX31_9FLAO</name>
<organism evidence="2 3">
    <name type="scientific">Elizabethkingia argenteiflava</name>
    <dbReference type="NCBI Taxonomy" id="2681556"/>
    <lineage>
        <taxon>Bacteria</taxon>
        <taxon>Pseudomonadati</taxon>
        <taxon>Bacteroidota</taxon>
        <taxon>Flavobacteriia</taxon>
        <taxon>Flavobacteriales</taxon>
        <taxon>Weeksellaceae</taxon>
        <taxon>Elizabethkingia</taxon>
    </lineage>
</organism>
<dbReference type="InterPro" id="IPR027843">
    <property type="entry name" value="DUF4440"/>
</dbReference>
<keyword evidence="3" id="KW-1185">Reference proteome</keyword>
<proteinExistence type="predicted"/>
<dbReference type="AlphaFoldDB" id="A0A845PX31"/>
<dbReference type="EMBL" id="JAAABJ010000525">
    <property type="protein sequence ID" value="NAW51416.1"/>
    <property type="molecule type" value="Genomic_DNA"/>
</dbReference>
<evidence type="ECO:0000259" key="1">
    <source>
        <dbReference type="Pfam" id="PF14534"/>
    </source>
</evidence>
<dbReference type="Proteomes" id="UP000553459">
    <property type="component" value="Unassembled WGS sequence"/>
</dbReference>
<dbReference type="InterPro" id="IPR032710">
    <property type="entry name" value="NTF2-like_dom_sf"/>
</dbReference>
<evidence type="ECO:0000313" key="2">
    <source>
        <dbReference type="EMBL" id="NAW51416.1"/>
    </source>
</evidence>
<dbReference type="Pfam" id="PF14534">
    <property type="entry name" value="DUF4440"/>
    <property type="match status" value="1"/>
</dbReference>
<gene>
    <name evidence="2" type="ORF">GNY06_08490</name>
</gene>
<protein>
    <submittedName>
        <fullName evidence="2">DUF4440 domain-containing protein</fullName>
    </submittedName>
</protein>
<reference evidence="2 3" key="1">
    <citation type="submission" date="2019-11" db="EMBL/GenBank/DDBJ databases">
        <title>Characterization of Elizabethkingia argenteiflava sp. nov., isolated from inner surface of Soybean Pods.</title>
        <authorList>
            <person name="Mo S."/>
        </authorList>
    </citation>
    <scope>NUCLEOTIDE SEQUENCE [LARGE SCALE GENOMIC DNA]</scope>
    <source>
        <strain evidence="2 3">YB22</strain>
    </source>
</reference>
<accession>A0A845PX31</accession>
<dbReference type="RefSeq" id="WP_166519696.1">
    <property type="nucleotide sequence ID" value="NZ_JAAABJ010000525.1"/>
</dbReference>
<evidence type="ECO:0000313" key="3">
    <source>
        <dbReference type="Proteomes" id="UP000553459"/>
    </source>
</evidence>
<dbReference type="SUPFAM" id="SSF54427">
    <property type="entry name" value="NTF2-like"/>
    <property type="match status" value="1"/>
</dbReference>